<keyword evidence="3 13" id="KW-0285">Flavoprotein</keyword>
<feature type="active site" description="Proton acceptor" evidence="10">
    <location>
        <position position="440"/>
    </location>
</feature>
<evidence type="ECO:0000256" key="2">
    <source>
        <dbReference type="ARBA" id="ARBA00011738"/>
    </source>
</evidence>
<evidence type="ECO:0000256" key="9">
    <source>
        <dbReference type="ARBA" id="ARBA00049142"/>
    </source>
</evidence>
<dbReference type="InterPro" id="IPR006324">
    <property type="entry name" value="GSHR"/>
</dbReference>
<comment type="cofactor">
    <cofactor evidence="11">
        <name>FAD</name>
        <dbReference type="ChEBI" id="CHEBI:57692"/>
    </cofactor>
    <text evidence="11">Binds 1 FAD per subunit.</text>
</comment>
<evidence type="ECO:0000256" key="5">
    <source>
        <dbReference type="ARBA" id="ARBA00022857"/>
    </source>
</evidence>
<proteinExistence type="inferred from homology"/>
<evidence type="ECO:0000259" key="15">
    <source>
        <dbReference type="Pfam" id="PF02852"/>
    </source>
</evidence>
<evidence type="ECO:0000256" key="12">
    <source>
        <dbReference type="PIRSR" id="PIRSR000350-4"/>
    </source>
</evidence>
<protein>
    <recommendedName>
        <fullName evidence="14">Glutathione reductase</fullName>
        <shortName evidence="14">GRase</shortName>
        <ecNumber evidence="14">1.8.1.7</ecNumber>
    </recommendedName>
</protein>
<reference evidence="18" key="1">
    <citation type="submission" date="2018-05" db="EMBL/GenBank/DDBJ databases">
        <authorList>
            <person name="Liu B.-T."/>
        </authorList>
    </citation>
    <scope>NUCLEOTIDE SEQUENCE [LARGE SCALE GENOMIC DNA]</scope>
    <source>
        <strain evidence="18">WD6-1</strain>
    </source>
</reference>
<evidence type="ECO:0000256" key="6">
    <source>
        <dbReference type="ARBA" id="ARBA00023002"/>
    </source>
</evidence>
<dbReference type="Pfam" id="PF07992">
    <property type="entry name" value="Pyr_redox_2"/>
    <property type="match status" value="1"/>
</dbReference>
<comment type="catalytic activity">
    <reaction evidence="9 14">
        <text>2 glutathione + NADP(+) = glutathione disulfide + NADPH + H(+)</text>
        <dbReference type="Rhea" id="RHEA:11740"/>
        <dbReference type="ChEBI" id="CHEBI:15378"/>
        <dbReference type="ChEBI" id="CHEBI:57783"/>
        <dbReference type="ChEBI" id="CHEBI:57925"/>
        <dbReference type="ChEBI" id="CHEBI:58297"/>
        <dbReference type="ChEBI" id="CHEBI:58349"/>
        <dbReference type="EC" id="1.8.1.7"/>
    </reaction>
</comment>
<evidence type="ECO:0000256" key="3">
    <source>
        <dbReference type="ARBA" id="ARBA00022630"/>
    </source>
</evidence>
<dbReference type="RefSeq" id="WP_109253317.1">
    <property type="nucleotide sequence ID" value="NZ_QEXV01000004.1"/>
</dbReference>
<feature type="disulfide bond" description="Redox-active" evidence="12">
    <location>
        <begin position="43"/>
        <end position="48"/>
    </location>
</feature>
<comment type="caution">
    <text evidence="17">The sequence shown here is derived from an EMBL/GenBank/DDBJ whole genome shotgun (WGS) entry which is preliminary data.</text>
</comment>
<dbReference type="PIRSF" id="PIRSF000350">
    <property type="entry name" value="Mercury_reductase_MerA"/>
    <property type="match status" value="1"/>
</dbReference>
<evidence type="ECO:0000256" key="8">
    <source>
        <dbReference type="ARBA" id="ARBA00023284"/>
    </source>
</evidence>
<keyword evidence="4 11" id="KW-0274">FAD</keyword>
<dbReference type="PANTHER" id="PTHR42737:SF2">
    <property type="entry name" value="GLUTATHIONE REDUCTASE"/>
    <property type="match status" value="1"/>
</dbReference>
<dbReference type="InterPro" id="IPR004099">
    <property type="entry name" value="Pyr_nucl-diS_OxRdtase_dimer"/>
</dbReference>
<dbReference type="InterPro" id="IPR023753">
    <property type="entry name" value="FAD/NAD-binding_dom"/>
</dbReference>
<dbReference type="OrthoDB" id="7622990at2"/>
<feature type="binding site" evidence="11">
    <location>
        <position position="266"/>
    </location>
    <ligand>
        <name>NAD(+)</name>
        <dbReference type="ChEBI" id="CHEBI:57540"/>
    </ligand>
</feature>
<evidence type="ECO:0000259" key="16">
    <source>
        <dbReference type="Pfam" id="PF07992"/>
    </source>
</evidence>
<dbReference type="NCBIfam" id="TIGR01424">
    <property type="entry name" value="gluta_reduc_2"/>
    <property type="match status" value="1"/>
</dbReference>
<keyword evidence="18" id="KW-1185">Reference proteome</keyword>
<keyword evidence="5 14" id="KW-0521">NADP</keyword>
<feature type="binding site" evidence="11">
    <location>
        <begin position="177"/>
        <end position="184"/>
    </location>
    <ligand>
        <name>NAD(+)</name>
        <dbReference type="ChEBI" id="CHEBI:57540"/>
    </ligand>
</feature>
<evidence type="ECO:0000313" key="17">
    <source>
        <dbReference type="EMBL" id="PWE17093.1"/>
    </source>
</evidence>
<dbReference type="InterPro" id="IPR046952">
    <property type="entry name" value="GSHR/TRXR-like"/>
</dbReference>
<comment type="function">
    <text evidence="14">Catalyzes the reduction of glutathione disulfide (GSSG) to reduced glutathione (GSH).</text>
</comment>
<evidence type="ECO:0000256" key="13">
    <source>
        <dbReference type="RuleBase" id="RU003691"/>
    </source>
</evidence>
<dbReference type="GO" id="GO:0050660">
    <property type="term" value="F:flavin adenine dinucleotide binding"/>
    <property type="evidence" value="ECO:0007669"/>
    <property type="project" value="InterPro"/>
</dbReference>
<dbReference type="Gene3D" id="3.30.390.30">
    <property type="match status" value="1"/>
</dbReference>
<dbReference type="SUPFAM" id="SSF55424">
    <property type="entry name" value="FAD/NAD-linked reductases, dimerisation (C-terminal) domain"/>
    <property type="match status" value="1"/>
</dbReference>
<feature type="binding site" evidence="11">
    <location>
        <position position="52"/>
    </location>
    <ligand>
        <name>FAD</name>
        <dbReference type="ChEBI" id="CHEBI:57692"/>
    </ligand>
</feature>
<dbReference type="GO" id="GO:0005829">
    <property type="term" value="C:cytosol"/>
    <property type="evidence" value="ECO:0007669"/>
    <property type="project" value="TreeGrafter"/>
</dbReference>
<dbReference type="EC" id="1.8.1.7" evidence="14"/>
<keyword evidence="8 13" id="KW-0676">Redox-active center</keyword>
<evidence type="ECO:0000256" key="1">
    <source>
        <dbReference type="ARBA" id="ARBA00007532"/>
    </source>
</evidence>
<dbReference type="Proteomes" id="UP000245168">
    <property type="component" value="Unassembled WGS sequence"/>
</dbReference>
<dbReference type="SUPFAM" id="SSF51905">
    <property type="entry name" value="FAD/NAD(P)-binding domain"/>
    <property type="match status" value="1"/>
</dbReference>
<evidence type="ECO:0000256" key="10">
    <source>
        <dbReference type="PIRSR" id="PIRSR000350-2"/>
    </source>
</evidence>
<dbReference type="InterPro" id="IPR016156">
    <property type="entry name" value="FAD/NAD-linked_Rdtase_dimer_sf"/>
</dbReference>
<dbReference type="PRINTS" id="PR00411">
    <property type="entry name" value="PNDRDTASEI"/>
</dbReference>
<keyword evidence="7" id="KW-1015">Disulfide bond</keyword>
<dbReference type="InterPro" id="IPR036188">
    <property type="entry name" value="FAD/NAD-bd_sf"/>
</dbReference>
<name>A0A2U2BSV5_9PROT</name>
<organism evidence="17 18">
    <name type="scientific">Marinicauda salina</name>
    <dbReference type="NCBI Taxonomy" id="2135793"/>
    <lineage>
        <taxon>Bacteria</taxon>
        <taxon>Pseudomonadati</taxon>
        <taxon>Pseudomonadota</taxon>
        <taxon>Alphaproteobacteria</taxon>
        <taxon>Maricaulales</taxon>
        <taxon>Maricaulaceae</taxon>
        <taxon>Marinicauda</taxon>
    </lineage>
</organism>
<dbReference type="PROSITE" id="PS00076">
    <property type="entry name" value="PYRIDINE_REDOX_1"/>
    <property type="match status" value="1"/>
</dbReference>
<dbReference type="PRINTS" id="PR00368">
    <property type="entry name" value="FADPNR"/>
</dbReference>
<dbReference type="Pfam" id="PF02852">
    <property type="entry name" value="Pyr_redox_dim"/>
    <property type="match status" value="1"/>
</dbReference>
<keyword evidence="11" id="KW-0520">NAD</keyword>
<dbReference type="Gene3D" id="3.50.50.60">
    <property type="entry name" value="FAD/NAD(P)-binding domain"/>
    <property type="match status" value="2"/>
</dbReference>
<comment type="subunit">
    <text evidence="2">Homodimer.</text>
</comment>
<feature type="domain" description="Pyridine nucleotide-disulphide oxidoreductase dimerisation" evidence="15">
    <location>
        <begin position="342"/>
        <end position="450"/>
    </location>
</feature>
<evidence type="ECO:0000256" key="4">
    <source>
        <dbReference type="ARBA" id="ARBA00022827"/>
    </source>
</evidence>
<dbReference type="InterPro" id="IPR001100">
    <property type="entry name" value="Pyr_nuc-diS_OxRdtase"/>
</dbReference>
<dbReference type="EMBL" id="QEXV01000004">
    <property type="protein sequence ID" value="PWE17093.1"/>
    <property type="molecule type" value="Genomic_DNA"/>
</dbReference>
<dbReference type="PANTHER" id="PTHR42737">
    <property type="entry name" value="GLUTATHIONE REDUCTASE"/>
    <property type="match status" value="1"/>
</dbReference>
<dbReference type="GO" id="GO:0045454">
    <property type="term" value="P:cell redox homeostasis"/>
    <property type="evidence" value="ECO:0007669"/>
    <property type="project" value="InterPro"/>
</dbReference>
<accession>A0A2U2BSV5</accession>
<evidence type="ECO:0000256" key="14">
    <source>
        <dbReference type="RuleBase" id="RU365040"/>
    </source>
</evidence>
<dbReference type="InterPro" id="IPR012999">
    <property type="entry name" value="Pyr_OxRdtase_I_AS"/>
</dbReference>
<gene>
    <name evidence="17" type="primary">gor</name>
    <name evidence="17" type="ORF">DDZ18_10360</name>
</gene>
<dbReference type="NCBIfam" id="NF004776">
    <property type="entry name" value="PRK06116.1"/>
    <property type="match status" value="1"/>
</dbReference>
<keyword evidence="6 13" id="KW-0560">Oxidoreductase</keyword>
<evidence type="ECO:0000256" key="7">
    <source>
        <dbReference type="ARBA" id="ARBA00023157"/>
    </source>
</evidence>
<dbReference type="GO" id="GO:0004362">
    <property type="term" value="F:glutathione-disulfide reductase (NADPH) activity"/>
    <property type="evidence" value="ECO:0007669"/>
    <property type="project" value="UniProtKB-EC"/>
</dbReference>
<dbReference type="AlphaFoldDB" id="A0A2U2BSV5"/>
<evidence type="ECO:0000313" key="18">
    <source>
        <dbReference type="Proteomes" id="UP000245168"/>
    </source>
</evidence>
<evidence type="ECO:0000256" key="11">
    <source>
        <dbReference type="PIRSR" id="PIRSR000350-3"/>
    </source>
</evidence>
<comment type="similarity">
    <text evidence="1 13">Belongs to the class-I pyridine nucleotide-disulfide oxidoreductase family.</text>
</comment>
<dbReference type="GO" id="GO:0034599">
    <property type="term" value="P:cellular response to oxidative stress"/>
    <property type="evidence" value="ECO:0007669"/>
    <property type="project" value="TreeGrafter"/>
</dbReference>
<dbReference type="GO" id="GO:0050661">
    <property type="term" value="F:NADP binding"/>
    <property type="evidence" value="ECO:0007669"/>
    <property type="project" value="InterPro"/>
</dbReference>
<dbReference type="GO" id="GO:0006749">
    <property type="term" value="P:glutathione metabolic process"/>
    <property type="evidence" value="ECO:0007669"/>
    <property type="project" value="InterPro"/>
</dbReference>
<feature type="domain" description="FAD/NAD(P)-binding" evidence="16">
    <location>
        <begin position="7"/>
        <end position="322"/>
    </location>
</feature>
<keyword evidence="11" id="KW-0547">Nucleotide-binding</keyword>
<sequence length="463" mass="49685">MAEYDYDLFTIGAGSGGVRASRLSALKGAKTAVAEAHRPGGTCVIRGCVPKKYMVYASNFAKSFKTAKDYGWSFSEPEFDWPAFRDAMNAEVDRLSGIYAKNLANAGVELIEDRAVLEDAHTIRLGGEDRTVTARHILIATGGTPNTPPGVKGTELAVSSNELFHLDKLPEHIVIAGGGYIACEFAQIFAGLGVKTCLVYRRDTVLRGFDDDVRAVVHEGLKDAGVRVITHAVFTEIEAGEKEGWKKVRLDNGTVLDADVVVLATGRDPATKGLGLETAGVETDAAGAVKVDAYSKTNVDHIYAVGDVTNRVNLTPVAIREGACFAETVFGGKPEAYDHSDIASAVFTQPPVGTVGLTEAEARKSHGEIDIYKSRFRPMKGLLGDDPDWMLMKLVVRASDQRVLGVHIVGEDAPEIIQAVGIAVKAGLTKDQFDATCAVHPTAAEELVTMREKWVPPEMRAAE</sequence>
<feature type="binding site" evidence="11">
    <location>
        <position position="307"/>
    </location>
    <ligand>
        <name>FAD</name>
        <dbReference type="ChEBI" id="CHEBI:57692"/>
    </ligand>
</feature>